<dbReference type="Gene3D" id="1.10.260.40">
    <property type="entry name" value="lambda repressor-like DNA-binding domains"/>
    <property type="match status" value="1"/>
</dbReference>
<dbReference type="InterPro" id="IPR001387">
    <property type="entry name" value="Cro/C1-type_HTH"/>
</dbReference>
<sequence length="141" mass="15982">MRVEEAIGRQIARLRAERRLSLTELGEALGRYLDRPWSRQSVHQAERGQRLFTAAELTALALALDTSVPVLFRAEDDRIELPRRVVSQEEYRGILLNRERDMPLDGVEELIIALHDIGEVLSRPGLARLARIARVAGTDHP</sequence>
<evidence type="ECO:0000259" key="1">
    <source>
        <dbReference type="PROSITE" id="PS50943"/>
    </source>
</evidence>
<gene>
    <name evidence="2" type="ORF">SAMN05421869_102490</name>
</gene>
<keyword evidence="3" id="KW-1185">Reference proteome</keyword>
<dbReference type="RefSeq" id="WP_090929762.1">
    <property type="nucleotide sequence ID" value="NZ_FNDJ01000002.1"/>
</dbReference>
<dbReference type="Pfam" id="PF13560">
    <property type="entry name" value="HTH_31"/>
    <property type="match status" value="1"/>
</dbReference>
<protein>
    <submittedName>
        <fullName evidence="2">Helix-turn-helix domain-containing protein</fullName>
    </submittedName>
</protein>
<evidence type="ECO:0000313" key="2">
    <source>
        <dbReference type="EMBL" id="SDH53527.1"/>
    </source>
</evidence>
<dbReference type="EMBL" id="FNDJ01000002">
    <property type="protein sequence ID" value="SDH53527.1"/>
    <property type="molecule type" value="Genomic_DNA"/>
</dbReference>
<feature type="domain" description="HTH cro/C1-type" evidence="1">
    <location>
        <begin position="11"/>
        <end position="71"/>
    </location>
</feature>
<dbReference type="SMART" id="SM00530">
    <property type="entry name" value="HTH_XRE"/>
    <property type="match status" value="1"/>
</dbReference>
<accession>A0A1G8D6Z8</accession>
<name>A0A1G8D6Z8_9ACTN</name>
<dbReference type="GO" id="GO:0003677">
    <property type="term" value="F:DNA binding"/>
    <property type="evidence" value="ECO:0007669"/>
    <property type="project" value="InterPro"/>
</dbReference>
<dbReference type="STRING" id="633440.SAMN05421869_102490"/>
<dbReference type="InterPro" id="IPR010982">
    <property type="entry name" value="Lambda_DNA-bd_dom_sf"/>
</dbReference>
<proteinExistence type="predicted"/>
<dbReference type="PROSITE" id="PS50943">
    <property type="entry name" value="HTH_CROC1"/>
    <property type="match status" value="1"/>
</dbReference>
<evidence type="ECO:0000313" key="3">
    <source>
        <dbReference type="Proteomes" id="UP000199202"/>
    </source>
</evidence>
<reference evidence="2 3" key="1">
    <citation type="submission" date="2016-10" db="EMBL/GenBank/DDBJ databases">
        <authorList>
            <person name="de Groot N.N."/>
        </authorList>
    </citation>
    <scope>NUCLEOTIDE SEQUENCE [LARGE SCALE GENOMIC DNA]</scope>
    <source>
        <strain evidence="2 3">CGMCC 4.6533</strain>
    </source>
</reference>
<organism evidence="2 3">
    <name type="scientific">Nonomuraea jiangxiensis</name>
    <dbReference type="NCBI Taxonomy" id="633440"/>
    <lineage>
        <taxon>Bacteria</taxon>
        <taxon>Bacillati</taxon>
        <taxon>Actinomycetota</taxon>
        <taxon>Actinomycetes</taxon>
        <taxon>Streptosporangiales</taxon>
        <taxon>Streptosporangiaceae</taxon>
        <taxon>Nonomuraea</taxon>
    </lineage>
</organism>
<dbReference type="Proteomes" id="UP000199202">
    <property type="component" value="Unassembled WGS sequence"/>
</dbReference>
<dbReference type="SUPFAM" id="SSF47413">
    <property type="entry name" value="lambda repressor-like DNA-binding domains"/>
    <property type="match status" value="1"/>
</dbReference>
<dbReference type="AlphaFoldDB" id="A0A1G8D6Z8"/>
<dbReference type="OrthoDB" id="4217096at2"/>